<dbReference type="InterPro" id="IPR036736">
    <property type="entry name" value="ACP-like_sf"/>
</dbReference>
<dbReference type="Pfam" id="PF13193">
    <property type="entry name" value="AMP-binding_C"/>
    <property type="match status" value="1"/>
</dbReference>
<dbReference type="OrthoDB" id="4501954at2"/>
<evidence type="ECO:0000256" key="5">
    <source>
        <dbReference type="ARBA" id="ARBA00022737"/>
    </source>
</evidence>
<dbReference type="Gene3D" id="3.30.559.10">
    <property type="entry name" value="Chloramphenicol acetyltransferase-like domain"/>
    <property type="match status" value="2"/>
</dbReference>
<keyword evidence="8" id="KW-1185">Reference proteome</keyword>
<comment type="cofactor">
    <cofactor evidence="1">
        <name>pantetheine 4'-phosphate</name>
        <dbReference type="ChEBI" id="CHEBI:47942"/>
    </cofactor>
</comment>
<dbReference type="FunFam" id="3.40.50.12780:FF:000012">
    <property type="entry name" value="Non-ribosomal peptide synthetase"/>
    <property type="match status" value="1"/>
</dbReference>
<comment type="similarity">
    <text evidence="2">Belongs to the ATP-dependent AMP-binding enzyme family.</text>
</comment>
<dbReference type="NCBIfam" id="TIGR01720">
    <property type="entry name" value="NRPS-para261"/>
    <property type="match status" value="1"/>
</dbReference>
<dbReference type="EMBL" id="AP022613">
    <property type="protein sequence ID" value="BBZ39238.1"/>
    <property type="molecule type" value="Genomic_DNA"/>
</dbReference>
<dbReference type="Pfam" id="PF00668">
    <property type="entry name" value="Condensation"/>
    <property type="match status" value="2"/>
</dbReference>
<dbReference type="InterPro" id="IPR006162">
    <property type="entry name" value="Ppantetheine_attach_site"/>
</dbReference>
<dbReference type="PROSITE" id="PS00012">
    <property type="entry name" value="PHOSPHOPANTETHEINE"/>
    <property type="match status" value="1"/>
</dbReference>
<dbReference type="PANTHER" id="PTHR45527:SF14">
    <property type="entry name" value="PLIPASTATIN SYNTHASE SUBUNIT B"/>
    <property type="match status" value="1"/>
</dbReference>
<name>A0A1X1SYY3_9MYCO</name>
<dbReference type="Gene3D" id="1.10.1200.10">
    <property type="entry name" value="ACP-like"/>
    <property type="match status" value="1"/>
</dbReference>
<dbReference type="Gene3D" id="3.30.559.30">
    <property type="entry name" value="Nonribosomal peptide synthetase, condensation domain"/>
    <property type="match status" value="2"/>
</dbReference>
<dbReference type="GO" id="GO:0008610">
    <property type="term" value="P:lipid biosynthetic process"/>
    <property type="evidence" value="ECO:0007669"/>
    <property type="project" value="UniProtKB-ARBA"/>
</dbReference>
<dbReference type="Proteomes" id="UP000467385">
    <property type="component" value="Chromosome"/>
</dbReference>
<dbReference type="InterPro" id="IPR042099">
    <property type="entry name" value="ANL_N_sf"/>
</dbReference>
<dbReference type="InterPro" id="IPR023213">
    <property type="entry name" value="CAT-like_dom_sf"/>
</dbReference>
<dbReference type="FunFam" id="1.10.1200.10:FF:000005">
    <property type="entry name" value="Nonribosomal peptide synthetase 1"/>
    <property type="match status" value="1"/>
</dbReference>
<dbReference type="FunFam" id="3.40.50.980:FF:000001">
    <property type="entry name" value="Non-ribosomal peptide synthetase"/>
    <property type="match status" value="1"/>
</dbReference>
<dbReference type="InterPro" id="IPR009081">
    <property type="entry name" value="PP-bd_ACP"/>
</dbReference>
<dbReference type="PANTHER" id="PTHR45527">
    <property type="entry name" value="NONRIBOSOMAL PEPTIDE SYNTHETASE"/>
    <property type="match status" value="1"/>
</dbReference>
<evidence type="ECO:0000256" key="6">
    <source>
        <dbReference type="ARBA" id="ARBA00023194"/>
    </source>
</evidence>
<protein>
    <submittedName>
        <fullName evidence="7">Uncharacterized protein</fullName>
    </submittedName>
</protein>
<gene>
    <name evidence="7" type="ORF">MCNS_23010</name>
</gene>
<evidence type="ECO:0000256" key="4">
    <source>
        <dbReference type="ARBA" id="ARBA00022553"/>
    </source>
</evidence>
<dbReference type="FunFam" id="3.30.300.30:FF:000010">
    <property type="entry name" value="Enterobactin synthetase component F"/>
    <property type="match status" value="1"/>
</dbReference>
<dbReference type="CDD" id="cd17643">
    <property type="entry name" value="A_NRPS_Cytc1-like"/>
    <property type="match status" value="1"/>
</dbReference>
<sequence>MEFVDKGLPLTRGQLDIWLAEETGHSGTDWQLGVLVRFDGVVQRDVLDRAIRHVMREAEPARIAIVEVDGQACQRPIEDPDVALEFHDLSDARHPVQEAKAMALAIQGTPMPLDGPLFRFALFQTWADEFYLFGCFHHIAIDGTGITLIANRMASVYAAFIADAPVPPAFFGSLADLVRCESEYEASPEYQEDQDYWAKNLPPEGGPPSGLLPATDEGNASAPSAPVRLDPNVLRRVQELADSWRVPRSSLITAASALLVRGWCADSSQVVLDFPVSRRVRPESKTLAGMLSGVVPLVLTIPPASTVAGFCQYVDARIREALQHQRFPVHALERKAGSNGGPTNRVSVNFMPSKMTMDFAGVAASASFTNPVQVGDFALIFSGAGDQLFLSTAGAGGPLANFDVSELAKRLSQVLVAMTADPDRRLSSMDLRDAAELDGLDGWGNRAVLNRPAATAPSTPSIPALFAAQAARTPEAAAITFGERTWTYREVQQASDRLAHLLAGHGLGPGQRAALLLERSAEAIVAILAVLKTGAAYVPIDPAVPAARIEFMLNDAAPIAAITTTGLVDRLGERDLLIIDLNEVRDAAVDSGTALPVPEPDNVAYLIYTSGTTGVPKGVAITHHNVTRLLESLDVELSPGQAWSQWHSLAFDVSVCEIWGALLSGGRLVVVPESVARSPEDFHALLVKEQVAVLSQTPSAFYALQTADGLAPELGRQLNLQAVIFAGEALEPQRLRSWVDNHPGRPRLLNLYGTTETTVHASFREIFPDDLGSSASPIGVPLANYAFFVLDGWMQPVPPGVVGELYVAGGAAGLGYWQRPGLTSTRFVACPFGAPGMRMYRTGDLAWWGLNDDGDGQLRYVGRSDDQVKIRGFRIELGEVQAALAAQDGVQQAVAIVREDRPGDKRLVGYVTGAVDTHTVRAALAERLPAYMVPAALVVVDALPLTVNGKLDKRALPAPEYQDADNYRAPANAVEEILADIYAQVLGLERVGVDESFFELGGDSILSTQVVARARAAGLVCRPRDIFVEQSVARLALVVGIADGDEVSDEGLGPVVATPIMHWLNSVEGPVDEFNQTVLVQAPVGVTEDDVVAVLQAVLDTHAMLRLRVDDETEGGWSLTVPEAGSVDARECVHAVQVLSDEAVIEARSRLNPAAGRMLSALWVAPTAQLVLIVHHLAVDGVSWRILLEDLNLAWVQHRGGQQVVLPAPRTSFSRWASLLAECARRPDVVAQASAWQRIAAIPATLPAVRPESDTQVNAGTFSMSLDPETTRTLLGEVPAAFHAGLQDILLIAFALACAEFLGTGGAPLSIDVEGHGRHEELAASTEHGEHMDLSRTVGWFTTKYPVALRVGALDWAQVTAGDAALGAVIKDAKEQLRALPDGVTYGLLRYLNPDVTDLDVAGTDPPIGFNYLGRMGSADGELSGDVWEISPGGWSVTGVAAAIPMPLAHTVELNAGTINTDGGPQLRASWTWAPSILNQAQVSRLNGLWFDALAGICAHVRGGGGGLTPSDIAVGLSQQQIDELQRQYADS</sequence>
<dbReference type="GO" id="GO:0044550">
    <property type="term" value="P:secondary metabolite biosynthetic process"/>
    <property type="evidence" value="ECO:0007669"/>
    <property type="project" value="UniProtKB-ARBA"/>
</dbReference>
<dbReference type="GO" id="GO:0031177">
    <property type="term" value="F:phosphopantetheine binding"/>
    <property type="evidence" value="ECO:0007669"/>
    <property type="project" value="TreeGrafter"/>
</dbReference>
<dbReference type="GO" id="GO:0017000">
    <property type="term" value="P:antibiotic biosynthetic process"/>
    <property type="evidence" value="ECO:0007669"/>
    <property type="project" value="UniProtKB-KW"/>
</dbReference>
<reference evidence="7 8" key="1">
    <citation type="journal article" date="2019" name="Emerg. Microbes Infect.">
        <title>Comprehensive subspecies identification of 175 nontuberculous mycobacteria species based on 7547 genomic profiles.</title>
        <authorList>
            <person name="Matsumoto Y."/>
            <person name="Kinjo T."/>
            <person name="Motooka D."/>
            <person name="Nabeya D."/>
            <person name="Jung N."/>
            <person name="Uechi K."/>
            <person name="Horii T."/>
            <person name="Iida T."/>
            <person name="Fujita J."/>
            <person name="Nakamura S."/>
        </authorList>
    </citation>
    <scope>NUCLEOTIDE SEQUENCE [LARGE SCALE GENOMIC DNA]</scope>
    <source>
        <strain evidence="7 8">JCM 14738</strain>
    </source>
</reference>
<dbReference type="SUPFAM" id="SSF47336">
    <property type="entry name" value="ACP-like"/>
    <property type="match status" value="1"/>
</dbReference>
<dbReference type="STRING" id="44010.AWC00_23695"/>
<dbReference type="PROSITE" id="PS00455">
    <property type="entry name" value="AMP_BINDING"/>
    <property type="match status" value="1"/>
</dbReference>
<keyword evidence="3" id="KW-0596">Phosphopantetheine</keyword>
<evidence type="ECO:0000313" key="7">
    <source>
        <dbReference type="EMBL" id="BBZ39238.1"/>
    </source>
</evidence>
<accession>A0A1X1SYY3</accession>
<dbReference type="PROSITE" id="PS50075">
    <property type="entry name" value="CARRIER"/>
    <property type="match status" value="1"/>
</dbReference>
<dbReference type="Pfam" id="PF00550">
    <property type="entry name" value="PP-binding"/>
    <property type="match status" value="1"/>
</dbReference>
<evidence type="ECO:0000313" key="8">
    <source>
        <dbReference type="Proteomes" id="UP000467385"/>
    </source>
</evidence>
<dbReference type="InterPro" id="IPR001242">
    <property type="entry name" value="Condensation_dom"/>
</dbReference>
<keyword evidence="4" id="KW-0597">Phosphoprotein</keyword>
<dbReference type="InterPro" id="IPR020845">
    <property type="entry name" value="AMP-binding_CS"/>
</dbReference>
<dbReference type="SUPFAM" id="SSF52777">
    <property type="entry name" value="CoA-dependent acyltransferases"/>
    <property type="match status" value="4"/>
</dbReference>
<dbReference type="Gene3D" id="3.40.50.12780">
    <property type="entry name" value="N-terminal domain of ligase-like"/>
    <property type="match status" value="1"/>
</dbReference>
<dbReference type="UniPathway" id="UPA00011"/>
<evidence type="ECO:0000256" key="1">
    <source>
        <dbReference type="ARBA" id="ARBA00001957"/>
    </source>
</evidence>
<evidence type="ECO:0000256" key="2">
    <source>
        <dbReference type="ARBA" id="ARBA00006432"/>
    </source>
</evidence>
<dbReference type="Pfam" id="PF00501">
    <property type="entry name" value="AMP-binding"/>
    <property type="match status" value="1"/>
</dbReference>
<dbReference type="InterPro" id="IPR045851">
    <property type="entry name" value="AMP-bd_C_sf"/>
</dbReference>
<dbReference type="InterPro" id="IPR025110">
    <property type="entry name" value="AMP-bd_C"/>
</dbReference>
<dbReference type="GO" id="GO:0043041">
    <property type="term" value="P:amino acid activation for nonribosomal peptide biosynthetic process"/>
    <property type="evidence" value="ECO:0007669"/>
    <property type="project" value="TreeGrafter"/>
</dbReference>
<dbReference type="InterPro" id="IPR000873">
    <property type="entry name" value="AMP-dep_synth/lig_dom"/>
</dbReference>
<dbReference type="Gene3D" id="3.30.300.30">
    <property type="match status" value="1"/>
</dbReference>
<dbReference type="RefSeq" id="WP_139825425.1">
    <property type="nucleotide sequence ID" value="NZ_AP022613.1"/>
</dbReference>
<dbReference type="NCBIfam" id="TIGR01733">
    <property type="entry name" value="AA-adenyl-dom"/>
    <property type="match status" value="1"/>
</dbReference>
<dbReference type="InterPro" id="IPR010071">
    <property type="entry name" value="AA_adenyl_dom"/>
</dbReference>
<dbReference type="GO" id="GO:0003824">
    <property type="term" value="F:catalytic activity"/>
    <property type="evidence" value="ECO:0007669"/>
    <property type="project" value="UniProtKB-KW"/>
</dbReference>
<keyword evidence="6" id="KW-0045">Antibiotic biosynthesis</keyword>
<evidence type="ECO:0000256" key="3">
    <source>
        <dbReference type="ARBA" id="ARBA00022450"/>
    </source>
</evidence>
<dbReference type="GO" id="GO:0005829">
    <property type="term" value="C:cytosol"/>
    <property type="evidence" value="ECO:0007669"/>
    <property type="project" value="TreeGrafter"/>
</dbReference>
<organism evidence="7 8">
    <name type="scientific">Mycobacterium conspicuum</name>
    <dbReference type="NCBI Taxonomy" id="44010"/>
    <lineage>
        <taxon>Bacteria</taxon>
        <taxon>Bacillati</taxon>
        <taxon>Actinomycetota</taxon>
        <taxon>Actinomycetes</taxon>
        <taxon>Mycobacteriales</taxon>
        <taxon>Mycobacteriaceae</taxon>
        <taxon>Mycobacterium</taxon>
    </lineage>
</organism>
<proteinExistence type="inferred from homology"/>
<dbReference type="InterPro" id="IPR010060">
    <property type="entry name" value="NRPS_synth"/>
</dbReference>
<keyword evidence="5" id="KW-0677">Repeat</keyword>
<dbReference type="SUPFAM" id="SSF56801">
    <property type="entry name" value="Acetyl-CoA synthetase-like"/>
    <property type="match status" value="1"/>
</dbReference>